<accession>A0ABN0H9Z3</accession>
<sequence length="44" mass="5110">MRQAGNEKSSRHRYFLVGSKYNFPAKTEQLSEKVLPENWKAIVA</sequence>
<reference evidence="1 2" key="1">
    <citation type="submission" date="2012-08" db="EMBL/GenBank/DDBJ databases">
        <authorList>
            <person name="Harkins D.M."/>
            <person name="Durkin A.S."/>
            <person name="Selengut J.D."/>
            <person name="Sanka R."/>
            <person name="DePew J."/>
            <person name="Purushe J."/>
            <person name="Matthias M.A."/>
            <person name="Vinetz J.M."/>
            <person name="Sutton G.G."/>
            <person name="Nelson W.C."/>
            <person name="Fouts D.E."/>
        </authorList>
    </citation>
    <scope>NUCLEOTIDE SEQUENCE [LARGE SCALE GENOMIC DNA]</scope>
    <source>
        <strain evidence="1 2">MMD4847</strain>
    </source>
</reference>
<keyword evidence="2" id="KW-1185">Reference proteome</keyword>
<name>A0ABN0H9Z3_9LEPT</name>
<organism evidence="1 2">
    <name type="scientific">Leptospira licerasiae str. MMD4847</name>
    <dbReference type="NCBI Taxonomy" id="1049971"/>
    <lineage>
        <taxon>Bacteria</taxon>
        <taxon>Pseudomonadati</taxon>
        <taxon>Spirochaetota</taxon>
        <taxon>Spirochaetia</taxon>
        <taxon>Leptospirales</taxon>
        <taxon>Leptospiraceae</taxon>
        <taxon>Leptospira</taxon>
    </lineage>
</organism>
<evidence type="ECO:0000313" key="2">
    <source>
        <dbReference type="Proteomes" id="UP000018720"/>
    </source>
</evidence>
<proteinExistence type="predicted"/>
<evidence type="ECO:0008006" key="3">
    <source>
        <dbReference type="Google" id="ProtNLM"/>
    </source>
</evidence>
<evidence type="ECO:0000313" key="1">
    <source>
        <dbReference type="EMBL" id="EJZ42406.1"/>
    </source>
</evidence>
<dbReference type="Proteomes" id="UP000018720">
    <property type="component" value="Unassembled WGS sequence"/>
</dbReference>
<dbReference type="EMBL" id="AHOM02000004">
    <property type="protein sequence ID" value="EJZ42406.1"/>
    <property type="molecule type" value="Genomic_DNA"/>
</dbReference>
<gene>
    <name evidence="1" type="ORF">LEP1GSC178_2544</name>
</gene>
<protein>
    <recommendedName>
        <fullName evidence="3">Transposase</fullName>
    </recommendedName>
</protein>
<comment type="caution">
    <text evidence="1">The sequence shown here is derived from an EMBL/GenBank/DDBJ whole genome shotgun (WGS) entry which is preliminary data.</text>
</comment>